<dbReference type="CDD" id="cd03215">
    <property type="entry name" value="ABC_Carb_Monos_II"/>
    <property type="match status" value="1"/>
</dbReference>
<keyword evidence="3" id="KW-0813">Transport</keyword>
<reference evidence="12 13" key="1">
    <citation type="submission" date="2014-11" db="EMBL/GenBank/DDBJ databases">
        <title>Draft genome sequence of Chelonobacter oris 1662T, associated with respiratory disease in Hermann's Tortoises.</title>
        <authorList>
            <person name="Kudirkiene E."/>
            <person name="Hansen M.J."/>
            <person name="Bojesen A.M."/>
        </authorList>
    </citation>
    <scope>NUCLEOTIDE SEQUENCE [LARGE SCALE GENOMIC DNA]</scope>
    <source>
        <strain evidence="12 13">1662</strain>
    </source>
</reference>
<dbReference type="PANTHER" id="PTHR43790:SF9">
    <property type="entry name" value="GALACTOFURANOSE TRANSPORTER ATP-BINDING PROTEIN YTFR"/>
    <property type="match status" value="1"/>
</dbReference>
<evidence type="ECO:0000256" key="4">
    <source>
        <dbReference type="ARBA" id="ARBA00022475"/>
    </source>
</evidence>
<dbReference type="PROSITE" id="PS00211">
    <property type="entry name" value="ABC_TRANSPORTER_1"/>
    <property type="match status" value="1"/>
</dbReference>
<feature type="domain" description="ABC transporter" evidence="11">
    <location>
        <begin position="257"/>
        <end position="502"/>
    </location>
</feature>
<accession>A0A0A3ALM8</accession>
<dbReference type="GO" id="GO:0005524">
    <property type="term" value="F:ATP binding"/>
    <property type="evidence" value="ECO:0007669"/>
    <property type="project" value="UniProtKB-KW"/>
</dbReference>
<keyword evidence="6" id="KW-0677">Repeat</keyword>
<keyword evidence="5" id="KW-0762">Sugar transport</keyword>
<proteinExistence type="predicted"/>
<dbReference type="RefSeq" id="WP_034615639.1">
    <property type="nucleotide sequence ID" value="NZ_JSUM01000011.1"/>
</dbReference>
<dbReference type="SUPFAM" id="SSF52540">
    <property type="entry name" value="P-loop containing nucleoside triphosphate hydrolases"/>
    <property type="match status" value="2"/>
</dbReference>
<dbReference type="CDD" id="cd03216">
    <property type="entry name" value="ABC_Carb_Monos_I"/>
    <property type="match status" value="1"/>
</dbReference>
<dbReference type="FunFam" id="3.40.50.300:FF:000126">
    <property type="entry name" value="Galactose/methyl galactoside import ATP-binding protein MglA"/>
    <property type="match status" value="1"/>
</dbReference>
<dbReference type="InterPro" id="IPR017871">
    <property type="entry name" value="ABC_transporter-like_CS"/>
</dbReference>
<dbReference type="GO" id="GO:0016887">
    <property type="term" value="F:ATP hydrolysis activity"/>
    <property type="evidence" value="ECO:0007669"/>
    <property type="project" value="InterPro"/>
</dbReference>
<feature type="domain" description="ABC transporter" evidence="11">
    <location>
        <begin position="11"/>
        <end position="246"/>
    </location>
</feature>
<sequence>MENQSQAAPLLSMTNISKSFGAVHALKEVHLALRKGEVHALMGENGAGKSTLMKCLIGVHHPEQGEIRYKGEKVRFASVLEAQKNGISMIFQELNLIPHLTVAENIFFAREPLKYGLVDKRKMNNDAAELLSMFDIDVAPGDIVNMLSVAKQQMVEIAKALSFDVEVLIMDEPTSALTEKEIDRLFELVHRLKAKGVCIVYISHRMEELKRICDHITIFRDGMYVSNHRFAEIGMDQIITKMVGRSLDNHFPPKTAIIEDDIILSVMNAERYGVFKPLNFDLRRGEILGITGLVGAKRTELARSIFGADPLDKGEIFVHHKKVSIKSPSDSIKAGIAYLSEDRKLNGVAVRMCIRENITMASMDKVCSAVGLISKDAEVRAAKTFVDKMEIKTPTVEQLVNNLSGGNQQKVVIGKWLFRDATVMIFDEPTRGIDVGAKYAIYQLLDELAANGVGVIVISSELPEVLGVSDRVIVMREGQMTGMLETKSTNQEEIMQYATGVKNMFARDYIC</sequence>
<keyword evidence="4" id="KW-1003">Cell membrane</keyword>
<evidence type="ECO:0000256" key="5">
    <source>
        <dbReference type="ARBA" id="ARBA00022597"/>
    </source>
</evidence>
<evidence type="ECO:0000256" key="2">
    <source>
        <dbReference type="ARBA" id="ARBA00004533"/>
    </source>
</evidence>
<dbReference type="GO" id="GO:0015749">
    <property type="term" value="P:monosaccharide transmembrane transport"/>
    <property type="evidence" value="ECO:0007669"/>
    <property type="project" value="UniProtKB-ARBA"/>
</dbReference>
<evidence type="ECO:0000256" key="1">
    <source>
        <dbReference type="ARBA" id="ARBA00004202"/>
    </source>
</evidence>
<name>A0A0A3ALM8_9PAST</name>
<organism evidence="12 13">
    <name type="scientific">Chelonobacter oris</name>
    <dbReference type="NCBI Taxonomy" id="505317"/>
    <lineage>
        <taxon>Bacteria</taxon>
        <taxon>Pseudomonadati</taxon>
        <taxon>Pseudomonadota</taxon>
        <taxon>Gammaproteobacteria</taxon>
        <taxon>Pasteurellales</taxon>
        <taxon>Pasteurellaceae</taxon>
        <taxon>Chelonobacter</taxon>
    </lineage>
</organism>
<evidence type="ECO:0000256" key="8">
    <source>
        <dbReference type="ARBA" id="ARBA00022840"/>
    </source>
</evidence>
<keyword evidence="13" id="KW-1185">Reference proteome</keyword>
<dbReference type="PANTHER" id="PTHR43790">
    <property type="entry name" value="CARBOHYDRATE TRANSPORT ATP-BINDING PROTEIN MG119-RELATED"/>
    <property type="match status" value="1"/>
</dbReference>
<evidence type="ECO:0000259" key="11">
    <source>
        <dbReference type="PROSITE" id="PS50893"/>
    </source>
</evidence>
<evidence type="ECO:0000256" key="6">
    <source>
        <dbReference type="ARBA" id="ARBA00022737"/>
    </source>
</evidence>
<dbReference type="EMBL" id="JSUM01000011">
    <property type="protein sequence ID" value="KGQ70303.1"/>
    <property type="molecule type" value="Genomic_DNA"/>
</dbReference>
<dbReference type="GO" id="GO:0005886">
    <property type="term" value="C:plasma membrane"/>
    <property type="evidence" value="ECO:0007669"/>
    <property type="project" value="UniProtKB-SubCell"/>
</dbReference>
<protein>
    <submittedName>
        <fullName evidence="12">D-ribose transporter ATP-binding protein</fullName>
    </submittedName>
</protein>
<comment type="caution">
    <text evidence="12">The sequence shown here is derived from an EMBL/GenBank/DDBJ whole genome shotgun (WGS) entry which is preliminary data.</text>
</comment>
<keyword evidence="7" id="KW-0547">Nucleotide-binding</keyword>
<dbReference type="Proteomes" id="UP000030380">
    <property type="component" value="Unassembled WGS sequence"/>
</dbReference>
<dbReference type="AlphaFoldDB" id="A0A0A3ALM8"/>
<keyword evidence="9" id="KW-1278">Translocase</keyword>
<dbReference type="InterPro" id="IPR003439">
    <property type="entry name" value="ABC_transporter-like_ATP-bd"/>
</dbReference>
<evidence type="ECO:0000313" key="12">
    <source>
        <dbReference type="EMBL" id="KGQ70303.1"/>
    </source>
</evidence>
<dbReference type="InterPro" id="IPR027417">
    <property type="entry name" value="P-loop_NTPase"/>
</dbReference>
<dbReference type="SMART" id="SM00382">
    <property type="entry name" value="AAA"/>
    <property type="match status" value="2"/>
</dbReference>
<dbReference type="STRING" id="505317.OA57_07285"/>
<dbReference type="FunFam" id="3.40.50.300:FF:000127">
    <property type="entry name" value="Ribose import ATP-binding protein RbsA"/>
    <property type="match status" value="1"/>
</dbReference>
<dbReference type="PROSITE" id="PS50893">
    <property type="entry name" value="ABC_TRANSPORTER_2"/>
    <property type="match status" value="2"/>
</dbReference>
<evidence type="ECO:0000256" key="9">
    <source>
        <dbReference type="ARBA" id="ARBA00022967"/>
    </source>
</evidence>
<evidence type="ECO:0000256" key="3">
    <source>
        <dbReference type="ARBA" id="ARBA00022448"/>
    </source>
</evidence>
<dbReference type="Gene3D" id="3.40.50.300">
    <property type="entry name" value="P-loop containing nucleotide triphosphate hydrolases"/>
    <property type="match status" value="2"/>
</dbReference>
<evidence type="ECO:0000256" key="7">
    <source>
        <dbReference type="ARBA" id="ARBA00022741"/>
    </source>
</evidence>
<evidence type="ECO:0000313" key="13">
    <source>
        <dbReference type="Proteomes" id="UP000030380"/>
    </source>
</evidence>
<comment type="subcellular location">
    <subcellularLocation>
        <location evidence="2">Cell inner membrane</location>
    </subcellularLocation>
    <subcellularLocation>
        <location evidence="1">Cell membrane</location>
        <topology evidence="1">Peripheral membrane protein</topology>
    </subcellularLocation>
</comment>
<dbReference type="Pfam" id="PF00005">
    <property type="entry name" value="ABC_tran"/>
    <property type="match status" value="2"/>
</dbReference>
<keyword evidence="10" id="KW-0472">Membrane</keyword>
<keyword evidence="8 12" id="KW-0067">ATP-binding</keyword>
<evidence type="ECO:0000256" key="10">
    <source>
        <dbReference type="ARBA" id="ARBA00023136"/>
    </source>
</evidence>
<dbReference type="InterPro" id="IPR050107">
    <property type="entry name" value="ABC_carbohydrate_import_ATPase"/>
</dbReference>
<gene>
    <name evidence="12" type="ORF">OA57_07285</name>
</gene>
<dbReference type="InterPro" id="IPR003593">
    <property type="entry name" value="AAA+_ATPase"/>
</dbReference>